<dbReference type="Proteomes" id="UP000027337">
    <property type="component" value="Unassembled WGS sequence"/>
</dbReference>
<dbReference type="RefSeq" id="WP_037908190.1">
    <property type="nucleotide sequence ID" value="NZ_JEMU01000008.1"/>
</dbReference>
<evidence type="ECO:0000313" key="6">
    <source>
        <dbReference type="Proteomes" id="UP000027337"/>
    </source>
</evidence>
<feature type="domain" description="Response regulatory" evidence="4">
    <location>
        <begin position="20"/>
        <end position="138"/>
    </location>
</feature>
<protein>
    <recommendedName>
        <fullName evidence="4">Response regulatory domain-containing protein</fullName>
    </recommendedName>
</protein>
<dbReference type="InterPro" id="IPR050595">
    <property type="entry name" value="Bact_response_regulator"/>
</dbReference>
<evidence type="ECO:0000313" key="5">
    <source>
        <dbReference type="EMBL" id="KAJ03084.1"/>
    </source>
</evidence>
<dbReference type="EMBL" id="JEMU01000008">
    <property type="protein sequence ID" value="KAJ03084.1"/>
    <property type="molecule type" value="Genomic_DNA"/>
</dbReference>
<dbReference type="Gene3D" id="3.40.50.2300">
    <property type="match status" value="1"/>
</dbReference>
<feature type="modified residue" description="4-aspartylphosphate" evidence="2">
    <location>
        <position position="71"/>
    </location>
</feature>
<evidence type="ECO:0000256" key="2">
    <source>
        <dbReference type="PROSITE-ProRule" id="PRU00169"/>
    </source>
</evidence>
<gene>
    <name evidence="5" type="ORF">PM02_10765</name>
</gene>
<reference evidence="5 6" key="1">
    <citation type="journal article" date="2014" name="Genome Announc.">
        <title>Draft Genome Sequences of Two Isolates of the Roseobacter Group, Sulfitobacter sp. Strains 3SOLIMAR09 and 1FIGIMAR09, from Harbors of Mallorca Island (Mediterranean Sea).</title>
        <authorList>
            <person name="Mas-Llado M."/>
            <person name="Pina-Villalonga J.M."/>
            <person name="Brunet-Galmes I."/>
            <person name="Nogales B."/>
            <person name="Bosch R."/>
        </authorList>
    </citation>
    <scope>NUCLEOTIDE SEQUENCE [LARGE SCALE GENOMIC DNA]</scope>
    <source>
        <strain evidence="5 6">1FIGIMAR09</strain>
    </source>
</reference>
<dbReference type="PROSITE" id="PS50110">
    <property type="entry name" value="RESPONSE_REGULATORY"/>
    <property type="match status" value="1"/>
</dbReference>
<name>A0A061SUD8_9RHOB</name>
<sequence length="258" mass="28638">MPSPSPLRPHGSVTNGQPTAVLILDDERFDRHRLARFCSSLDFPCAVSNASSLNDFRSRIEESSFSLILIDYYLPDGNGMDALELVRLSPRNLNTATIMITGLGQDSIEQQALDWGCADYLTKDELSSATFHRAVNNALQRSELTIAVEAQTYARLEVEKVLEHFAGQCARDIKPMVSRMMRQLRDLRSGADRAGVPQLDQFDRIDSSCMTLWEFLIEMERYQGAALVGGLLTPLADGSSGDLAEPDKPPSPFTRMSH</sequence>
<dbReference type="SMART" id="SM00448">
    <property type="entry name" value="REC"/>
    <property type="match status" value="1"/>
</dbReference>
<keyword evidence="1 2" id="KW-0597">Phosphoprotein</keyword>
<comment type="caution">
    <text evidence="5">The sequence shown here is derived from an EMBL/GenBank/DDBJ whole genome shotgun (WGS) entry which is preliminary data.</text>
</comment>
<evidence type="ECO:0000256" key="1">
    <source>
        <dbReference type="ARBA" id="ARBA00022553"/>
    </source>
</evidence>
<keyword evidence="6" id="KW-1185">Reference proteome</keyword>
<proteinExistence type="predicted"/>
<dbReference type="PANTHER" id="PTHR44591">
    <property type="entry name" value="STRESS RESPONSE REGULATOR PROTEIN 1"/>
    <property type="match status" value="1"/>
</dbReference>
<evidence type="ECO:0000259" key="4">
    <source>
        <dbReference type="PROSITE" id="PS50110"/>
    </source>
</evidence>
<dbReference type="PANTHER" id="PTHR44591:SF25">
    <property type="entry name" value="CHEMOTAXIS TWO-COMPONENT RESPONSE REGULATOR"/>
    <property type="match status" value="1"/>
</dbReference>
<dbReference type="GO" id="GO:0000160">
    <property type="term" value="P:phosphorelay signal transduction system"/>
    <property type="evidence" value="ECO:0007669"/>
    <property type="project" value="InterPro"/>
</dbReference>
<dbReference type="CDD" id="cd00156">
    <property type="entry name" value="REC"/>
    <property type="match status" value="1"/>
</dbReference>
<dbReference type="eggNOG" id="COG3706">
    <property type="taxonomic scope" value="Bacteria"/>
</dbReference>
<dbReference type="Pfam" id="PF00072">
    <property type="entry name" value="Response_reg"/>
    <property type="match status" value="1"/>
</dbReference>
<dbReference type="InterPro" id="IPR011006">
    <property type="entry name" value="CheY-like_superfamily"/>
</dbReference>
<evidence type="ECO:0000256" key="3">
    <source>
        <dbReference type="SAM" id="MobiDB-lite"/>
    </source>
</evidence>
<feature type="region of interest" description="Disordered" evidence="3">
    <location>
        <begin position="238"/>
        <end position="258"/>
    </location>
</feature>
<accession>A0A061SUD8</accession>
<organism evidence="5 6">
    <name type="scientific">Sulfitobacter mediterraneus</name>
    <dbReference type="NCBI Taxonomy" id="83219"/>
    <lineage>
        <taxon>Bacteria</taxon>
        <taxon>Pseudomonadati</taxon>
        <taxon>Pseudomonadota</taxon>
        <taxon>Alphaproteobacteria</taxon>
        <taxon>Rhodobacterales</taxon>
        <taxon>Roseobacteraceae</taxon>
        <taxon>Sulfitobacter</taxon>
    </lineage>
</organism>
<dbReference type="SUPFAM" id="SSF52172">
    <property type="entry name" value="CheY-like"/>
    <property type="match status" value="1"/>
</dbReference>
<dbReference type="STRING" id="83219.PM02_10765"/>
<dbReference type="InterPro" id="IPR001789">
    <property type="entry name" value="Sig_transdc_resp-reg_receiver"/>
</dbReference>
<dbReference type="AlphaFoldDB" id="A0A061SUD8"/>